<evidence type="ECO:0000256" key="1">
    <source>
        <dbReference type="SAM" id="SignalP"/>
    </source>
</evidence>
<keyword evidence="1" id="KW-0732">Signal</keyword>
<organism evidence="2 3">
    <name type="scientific">Abeliophyllum distichum</name>
    <dbReference type="NCBI Taxonomy" id="126358"/>
    <lineage>
        <taxon>Eukaryota</taxon>
        <taxon>Viridiplantae</taxon>
        <taxon>Streptophyta</taxon>
        <taxon>Embryophyta</taxon>
        <taxon>Tracheophyta</taxon>
        <taxon>Spermatophyta</taxon>
        <taxon>Magnoliopsida</taxon>
        <taxon>eudicotyledons</taxon>
        <taxon>Gunneridae</taxon>
        <taxon>Pentapetalae</taxon>
        <taxon>asterids</taxon>
        <taxon>lamiids</taxon>
        <taxon>Lamiales</taxon>
        <taxon>Oleaceae</taxon>
        <taxon>Forsythieae</taxon>
        <taxon>Abeliophyllum</taxon>
    </lineage>
</organism>
<gene>
    <name evidence="2" type="ORF">Adt_14625</name>
</gene>
<sequence>MDSQRTIHFSCLISGLCLAQDVSLFPTEEADPACCPIKCTECRELGDQDYSPSGVAECTLHRPCTPMRMILMTIPQHHHQAPAPAAGLDLSVQMAQLMAAQTEMGRAIGTIQGCRFTYPADPGCCAWEPTCSGGSGEGLCSAPML</sequence>
<reference evidence="3" key="1">
    <citation type="submission" date="2024-07" db="EMBL/GenBank/DDBJ databases">
        <title>Two chromosome-level genome assemblies of Korean endemic species Abeliophyllum distichum and Forsythia ovata (Oleaceae).</title>
        <authorList>
            <person name="Jang H."/>
        </authorList>
    </citation>
    <scope>NUCLEOTIDE SEQUENCE [LARGE SCALE GENOMIC DNA]</scope>
</reference>
<dbReference type="Proteomes" id="UP001604336">
    <property type="component" value="Unassembled WGS sequence"/>
</dbReference>
<protein>
    <submittedName>
        <fullName evidence="2">Uncharacterized protein</fullName>
    </submittedName>
</protein>
<dbReference type="AlphaFoldDB" id="A0ABD1U0S7"/>
<evidence type="ECO:0000313" key="2">
    <source>
        <dbReference type="EMBL" id="KAL2518378.1"/>
    </source>
</evidence>
<comment type="caution">
    <text evidence="2">The sequence shown here is derived from an EMBL/GenBank/DDBJ whole genome shotgun (WGS) entry which is preliminary data.</text>
</comment>
<feature type="chain" id="PRO_5044765078" evidence="1">
    <location>
        <begin position="20"/>
        <end position="145"/>
    </location>
</feature>
<dbReference type="EMBL" id="JBFOLK010000004">
    <property type="protein sequence ID" value="KAL2518378.1"/>
    <property type="molecule type" value="Genomic_DNA"/>
</dbReference>
<evidence type="ECO:0000313" key="3">
    <source>
        <dbReference type="Proteomes" id="UP001604336"/>
    </source>
</evidence>
<feature type="signal peptide" evidence="1">
    <location>
        <begin position="1"/>
        <end position="19"/>
    </location>
</feature>
<proteinExistence type="predicted"/>
<name>A0ABD1U0S7_9LAMI</name>
<accession>A0ABD1U0S7</accession>
<keyword evidence="3" id="KW-1185">Reference proteome</keyword>